<keyword evidence="5 11" id="KW-0285">Flavoprotein</keyword>
<evidence type="ECO:0000256" key="6">
    <source>
        <dbReference type="ARBA" id="ARBA00022642"/>
    </source>
</evidence>
<evidence type="ECO:0000256" key="7">
    <source>
        <dbReference type="ARBA" id="ARBA00022827"/>
    </source>
</evidence>
<dbReference type="AlphaFoldDB" id="A0A059DYY8"/>
<evidence type="ECO:0000256" key="1">
    <source>
        <dbReference type="ARBA" id="ARBA00001974"/>
    </source>
</evidence>
<evidence type="ECO:0000256" key="3">
    <source>
        <dbReference type="ARBA" id="ARBA00008562"/>
    </source>
</evidence>
<dbReference type="Gene3D" id="1.20.58.100">
    <property type="entry name" value="Fumarate reductase/succinate dehydrogenase flavoprotein-like, C-terminal domain"/>
    <property type="match status" value="1"/>
</dbReference>
<keyword evidence="15" id="KW-1185">Reference proteome</keyword>
<dbReference type="InterPro" id="IPR015939">
    <property type="entry name" value="Fum_Rdtase/Succ_DH_flav-like_C"/>
</dbReference>
<evidence type="ECO:0000256" key="10">
    <source>
        <dbReference type="NCBIfam" id="TIGR00551"/>
    </source>
</evidence>
<evidence type="ECO:0000256" key="9">
    <source>
        <dbReference type="ARBA" id="ARBA00048305"/>
    </source>
</evidence>
<dbReference type="Proteomes" id="UP000024547">
    <property type="component" value="Unassembled WGS sequence"/>
</dbReference>
<dbReference type="PANTHER" id="PTHR42716">
    <property type="entry name" value="L-ASPARTATE OXIDASE"/>
    <property type="match status" value="1"/>
</dbReference>
<dbReference type="SUPFAM" id="SSF51905">
    <property type="entry name" value="FAD/NAD(P)-binding domain"/>
    <property type="match status" value="1"/>
</dbReference>
<dbReference type="Gene3D" id="3.50.50.60">
    <property type="entry name" value="FAD/NAD(P)-binding domain"/>
    <property type="match status" value="1"/>
</dbReference>
<keyword evidence="8 11" id="KW-0560">Oxidoreductase</keyword>
<dbReference type="PATRIC" id="fig|1280948.3.peg.2467"/>
<evidence type="ECO:0000259" key="13">
    <source>
        <dbReference type="Pfam" id="PF02910"/>
    </source>
</evidence>
<dbReference type="NCBIfam" id="NF005701">
    <property type="entry name" value="PRK07512.1"/>
    <property type="match status" value="1"/>
</dbReference>
<dbReference type="InterPro" id="IPR003953">
    <property type="entry name" value="FAD-dep_OxRdtase_2_FAD-bd"/>
</dbReference>
<dbReference type="InterPro" id="IPR005288">
    <property type="entry name" value="NadB"/>
</dbReference>
<evidence type="ECO:0000256" key="11">
    <source>
        <dbReference type="RuleBase" id="RU362049"/>
    </source>
</evidence>
<dbReference type="RefSeq" id="WP_241764197.1">
    <property type="nucleotide sequence ID" value="NZ_AWFH01000034.1"/>
</dbReference>
<proteinExistence type="inferred from homology"/>
<dbReference type="NCBIfam" id="TIGR00551">
    <property type="entry name" value="nadB"/>
    <property type="match status" value="1"/>
</dbReference>
<dbReference type="SUPFAM" id="SSF56425">
    <property type="entry name" value="Succinate dehydrogenase/fumarate reductase flavoprotein, catalytic domain"/>
    <property type="match status" value="1"/>
</dbReference>
<name>A0A059DYY8_9PROT</name>
<organism evidence="14 15">
    <name type="scientific">Hyphomonas atlantica</name>
    <dbReference type="NCBI Taxonomy" id="1280948"/>
    <lineage>
        <taxon>Bacteria</taxon>
        <taxon>Pseudomonadati</taxon>
        <taxon>Pseudomonadota</taxon>
        <taxon>Alphaproteobacteria</taxon>
        <taxon>Hyphomonadales</taxon>
        <taxon>Hyphomonadaceae</taxon>
        <taxon>Hyphomonas</taxon>
    </lineage>
</organism>
<keyword evidence="6 11" id="KW-0662">Pyridine nucleotide biosynthesis</keyword>
<dbReference type="InterPro" id="IPR036188">
    <property type="entry name" value="FAD/NAD-bd_sf"/>
</dbReference>
<dbReference type="EC" id="1.4.3.16" evidence="4 10"/>
<dbReference type="FunFam" id="3.90.700.10:FF:000002">
    <property type="entry name" value="L-aspartate oxidase"/>
    <property type="match status" value="1"/>
</dbReference>
<comment type="function">
    <text evidence="11">Catalyzes the oxidation of L-aspartate to iminoaspartate.</text>
</comment>
<evidence type="ECO:0000313" key="15">
    <source>
        <dbReference type="Proteomes" id="UP000024547"/>
    </source>
</evidence>
<gene>
    <name evidence="14" type="ORF">HY36_06855</name>
</gene>
<dbReference type="InterPro" id="IPR037099">
    <property type="entry name" value="Fum_R/Succ_DH_flav-like_C_sf"/>
</dbReference>
<sequence>MAVTFPQTLTADRPSDDDVLIIGAGLAGLFLALQLAPRPCTVISPAPLGQAASSAWAQGGLAAALHPKDSPEQHAADTVAAGAGLVDPIIARLIAEEGPARVRDLVALGVPFDRTPDGALALSLEAAHSHPRVARVAGDLAGKAIMDALVAAVAAAPHITIIEGVRATGLLQDKNLQVAGAILRDTSGNLSTRTARETVLCTGGSGGLFQVTTNPPEARGDAIAMAWEAGALMADLEFVQFHPTAIDIGRDPAPLATEALRGEGATLHNRDGAAFMDRYHELAELAPRDEVARAVHTERLSGRGAFLDCRKAVGDHFPDHFPTVFGACRSAGIDPRTDMIPVAPAAHYHMGGIVPDFWGRSSLDGLSVCGECTSTGVHGANRLASNSLLEAVVFAHRIAARLRDATLKDPQSSTGHVPATLPTAALQDLRAAMSEKCGVVRDEAGMTRVLELVERLQSTHGSARALTTARLIVQSALNRKESRGGHYRSDYPDTTAPERQFLIRSFEETAHP</sequence>
<dbReference type="GO" id="GO:0034628">
    <property type="term" value="P:'de novo' NAD+ biosynthetic process from L-aspartate"/>
    <property type="evidence" value="ECO:0007669"/>
    <property type="project" value="TreeGrafter"/>
</dbReference>
<dbReference type="Pfam" id="PF02910">
    <property type="entry name" value="Succ_DH_flav_C"/>
    <property type="match status" value="1"/>
</dbReference>
<dbReference type="InterPro" id="IPR027477">
    <property type="entry name" value="Succ_DH/fumarate_Rdtase_cat_sf"/>
</dbReference>
<evidence type="ECO:0000256" key="8">
    <source>
        <dbReference type="ARBA" id="ARBA00023002"/>
    </source>
</evidence>
<comment type="cofactor">
    <cofactor evidence="1 11">
        <name>FAD</name>
        <dbReference type="ChEBI" id="CHEBI:57692"/>
    </cofactor>
</comment>
<evidence type="ECO:0000256" key="2">
    <source>
        <dbReference type="ARBA" id="ARBA00004950"/>
    </source>
</evidence>
<dbReference type="Pfam" id="PF00890">
    <property type="entry name" value="FAD_binding_2"/>
    <property type="match status" value="1"/>
</dbReference>
<dbReference type="Gene3D" id="3.90.700.10">
    <property type="entry name" value="Succinate dehydrogenase/fumarate reductase flavoprotein, catalytic domain"/>
    <property type="match status" value="1"/>
</dbReference>
<keyword evidence="7 11" id="KW-0274">FAD</keyword>
<protein>
    <recommendedName>
        <fullName evidence="4 10">L-aspartate oxidase</fullName>
        <ecNumber evidence="4 10">1.4.3.16</ecNumber>
    </recommendedName>
</protein>
<dbReference type="EMBL" id="AWFH01000034">
    <property type="protein sequence ID" value="KCZ59843.1"/>
    <property type="molecule type" value="Genomic_DNA"/>
</dbReference>
<comment type="pathway">
    <text evidence="2 11">Cofactor biosynthesis; NAD(+) biosynthesis; iminoaspartate from L-aspartate (oxidase route): step 1/1.</text>
</comment>
<dbReference type="UniPathway" id="UPA00253">
    <property type="reaction ID" value="UER00326"/>
</dbReference>
<reference evidence="14 15" key="1">
    <citation type="journal article" date="2014" name="Antonie Van Leeuwenhoek">
        <title>Hyphomonas beringensis sp. nov. and Hyphomonas chukchiensis sp. nov., isolated from surface seawater of the Bering Sea and Chukchi Sea.</title>
        <authorList>
            <person name="Li C."/>
            <person name="Lai Q."/>
            <person name="Li G."/>
            <person name="Dong C."/>
            <person name="Wang J."/>
            <person name="Liao Y."/>
            <person name="Shao Z."/>
        </authorList>
    </citation>
    <scope>NUCLEOTIDE SEQUENCE [LARGE SCALE GENOMIC DNA]</scope>
    <source>
        <strain evidence="14 15">22II1-22F38</strain>
    </source>
</reference>
<dbReference type="GO" id="GO:0005737">
    <property type="term" value="C:cytoplasm"/>
    <property type="evidence" value="ECO:0007669"/>
    <property type="project" value="UniProtKB-SubCell"/>
</dbReference>
<evidence type="ECO:0000256" key="4">
    <source>
        <dbReference type="ARBA" id="ARBA00012173"/>
    </source>
</evidence>
<feature type="domain" description="Fumarate reductase/succinate dehydrogenase flavoprotein-like C-terminal" evidence="13">
    <location>
        <begin position="464"/>
        <end position="494"/>
    </location>
</feature>
<dbReference type="STRING" id="1280948.HY36_06855"/>
<accession>A0A059DYY8</accession>
<dbReference type="SUPFAM" id="SSF46977">
    <property type="entry name" value="Succinate dehydrogenase/fumarate reductase flavoprotein C-terminal domain"/>
    <property type="match status" value="1"/>
</dbReference>
<comment type="subcellular location">
    <subcellularLocation>
        <location evidence="11">Cytoplasm</location>
    </subcellularLocation>
</comment>
<feature type="domain" description="FAD-dependent oxidoreductase 2 FAD-binding" evidence="12">
    <location>
        <begin position="18"/>
        <end position="388"/>
    </location>
</feature>
<dbReference type="PANTHER" id="PTHR42716:SF2">
    <property type="entry name" value="L-ASPARTATE OXIDASE, CHLOROPLASTIC"/>
    <property type="match status" value="1"/>
</dbReference>
<evidence type="ECO:0000259" key="12">
    <source>
        <dbReference type="Pfam" id="PF00890"/>
    </source>
</evidence>
<dbReference type="eggNOG" id="COG0029">
    <property type="taxonomic scope" value="Bacteria"/>
</dbReference>
<evidence type="ECO:0000256" key="5">
    <source>
        <dbReference type="ARBA" id="ARBA00022630"/>
    </source>
</evidence>
<comment type="catalytic activity">
    <reaction evidence="9">
        <text>L-aspartate + O2 = iminosuccinate + H2O2</text>
        <dbReference type="Rhea" id="RHEA:25876"/>
        <dbReference type="ChEBI" id="CHEBI:15379"/>
        <dbReference type="ChEBI" id="CHEBI:16240"/>
        <dbReference type="ChEBI" id="CHEBI:29991"/>
        <dbReference type="ChEBI" id="CHEBI:77875"/>
        <dbReference type="EC" id="1.4.3.16"/>
    </reaction>
    <physiologicalReaction direction="left-to-right" evidence="9">
        <dbReference type="Rhea" id="RHEA:25877"/>
    </physiologicalReaction>
</comment>
<comment type="caution">
    <text evidence="14">The sequence shown here is derived from an EMBL/GenBank/DDBJ whole genome shotgun (WGS) entry which is preliminary data.</text>
</comment>
<evidence type="ECO:0000313" key="14">
    <source>
        <dbReference type="EMBL" id="KCZ59843.1"/>
    </source>
</evidence>
<dbReference type="GO" id="GO:0008734">
    <property type="term" value="F:L-aspartate oxidase activity"/>
    <property type="evidence" value="ECO:0007669"/>
    <property type="project" value="UniProtKB-UniRule"/>
</dbReference>
<comment type="similarity">
    <text evidence="3 11">Belongs to the FAD-dependent oxidoreductase 2 family. NadB subfamily.</text>
</comment>